<dbReference type="RefSeq" id="WP_116847089.1">
    <property type="nucleotide sequence ID" value="NZ_QTJU01000002.1"/>
</dbReference>
<dbReference type="AlphaFoldDB" id="A0A3E1NME2"/>
<accession>A0A3E1NME2</accession>
<gene>
    <name evidence="1" type="ORF">DXN05_10145</name>
</gene>
<dbReference type="EMBL" id="QTJU01000002">
    <property type="protein sequence ID" value="RFM29105.1"/>
    <property type="molecule type" value="Genomic_DNA"/>
</dbReference>
<evidence type="ECO:0000313" key="2">
    <source>
        <dbReference type="Proteomes" id="UP000261284"/>
    </source>
</evidence>
<evidence type="ECO:0000313" key="1">
    <source>
        <dbReference type="EMBL" id="RFM29105.1"/>
    </source>
</evidence>
<protein>
    <submittedName>
        <fullName evidence="1">Uncharacterized protein</fullName>
    </submittedName>
</protein>
<sequence length="98" mass="11426">MKMRKTFKIILIVIGVYLVCYTTMAFINHIYSRPTLEGCKAFALNSFKDNPEKMAALKASGYYAKITQTNRIDSVDIYFHQYLAILVAQDQEREKQRH</sequence>
<keyword evidence="2" id="KW-1185">Reference proteome</keyword>
<dbReference type="Proteomes" id="UP000261284">
    <property type="component" value="Unassembled WGS sequence"/>
</dbReference>
<reference evidence="1 2" key="1">
    <citation type="submission" date="2018-08" db="EMBL/GenBank/DDBJ databases">
        <title>Chitinophagaceae sp. K23C18032701, a novel bacterium isolated from forest soil.</title>
        <authorList>
            <person name="Wang C."/>
        </authorList>
    </citation>
    <scope>NUCLEOTIDE SEQUENCE [LARGE SCALE GENOMIC DNA]</scope>
    <source>
        <strain evidence="1 2">K23C18032701</strain>
    </source>
</reference>
<name>A0A3E1NME2_9BACT</name>
<organism evidence="1 2">
    <name type="scientific">Deminuibacter soli</name>
    <dbReference type="NCBI Taxonomy" id="2291815"/>
    <lineage>
        <taxon>Bacteria</taxon>
        <taxon>Pseudomonadati</taxon>
        <taxon>Bacteroidota</taxon>
        <taxon>Chitinophagia</taxon>
        <taxon>Chitinophagales</taxon>
        <taxon>Chitinophagaceae</taxon>
        <taxon>Deminuibacter</taxon>
    </lineage>
</organism>
<comment type="caution">
    <text evidence="1">The sequence shown here is derived from an EMBL/GenBank/DDBJ whole genome shotgun (WGS) entry which is preliminary data.</text>
</comment>
<proteinExistence type="predicted"/>